<comment type="caution">
    <text evidence="2">The sequence shown here is derived from an EMBL/GenBank/DDBJ whole genome shotgun (WGS) entry which is preliminary data.</text>
</comment>
<protein>
    <submittedName>
        <fullName evidence="2">Uncharacterized protein</fullName>
    </submittedName>
</protein>
<evidence type="ECO:0000256" key="1">
    <source>
        <dbReference type="SAM" id="Phobius"/>
    </source>
</evidence>
<keyword evidence="3" id="KW-1185">Reference proteome</keyword>
<sequence>MNSSSEALDQSGLTLSGAPVENLQKNLFVFPLLLFFFNSFGTLIIVGGRGHLLLPCHPLHRVLDYAKCENIIAGAAEGASTKGLLTTYLFLTNDFTSHIHTPSSWVFGPAILAIKANKDRSNACIFI</sequence>
<keyword evidence="1" id="KW-1133">Transmembrane helix</keyword>
<accession>A0A9P4TZ92</accession>
<evidence type="ECO:0000313" key="2">
    <source>
        <dbReference type="EMBL" id="KAF2432244.1"/>
    </source>
</evidence>
<organism evidence="2 3">
    <name type="scientific">Tothia fuscella</name>
    <dbReference type="NCBI Taxonomy" id="1048955"/>
    <lineage>
        <taxon>Eukaryota</taxon>
        <taxon>Fungi</taxon>
        <taxon>Dikarya</taxon>
        <taxon>Ascomycota</taxon>
        <taxon>Pezizomycotina</taxon>
        <taxon>Dothideomycetes</taxon>
        <taxon>Pleosporomycetidae</taxon>
        <taxon>Venturiales</taxon>
        <taxon>Cylindrosympodiaceae</taxon>
        <taxon>Tothia</taxon>
    </lineage>
</organism>
<name>A0A9P4TZ92_9PEZI</name>
<feature type="transmembrane region" description="Helical" evidence="1">
    <location>
        <begin position="27"/>
        <end position="46"/>
    </location>
</feature>
<dbReference type="Proteomes" id="UP000800235">
    <property type="component" value="Unassembled WGS sequence"/>
</dbReference>
<dbReference type="AlphaFoldDB" id="A0A9P4TZ92"/>
<gene>
    <name evidence="2" type="ORF">EJ08DRAFT_139648</name>
</gene>
<dbReference type="EMBL" id="MU007027">
    <property type="protein sequence ID" value="KAF2432244.1"/>
    <property type="molecule type" value="Genomic_DNA"/>
</dbReference>
<evidence type="ECO:0000313" key="3">
    <source>
        <dbReference type="Proteomes" id="UP000800235"/>
    </source>
</evidence>
<reference evidence="2" key="1">
    <citation type="journal article" date="2020" name="Stud. Mycol.">
        <title>101 Dothideomycetes genomes: a test case for predicting lifestyles and emergence of pathogens.</title>
        <authorList>
            <person name="Haridas S."/>
            <person name="Albert R."/>
            <person name="Binder M."/>
            <person name="Bloem J."/>
            <person name="Labutti K."/>
            <person name="Salamov A."/>
            <person name="Andreopoulos B."/>
            <person name="Baker S."/>
            <person name="Barry K."/>
            <person name="Bills G."/>
            <person name="Bluhm B."/>
            <person name="Cannon C."/>
            <person name="Castanera R."/>
            <person name="Culley D."/>
            <person name="Daum C."/>
            <person name="Ezra D."/>
            <person name="Gonzalez J."/>
            <person name="Henrissat B."/>
            <person name="Kuo A."/>
            <person name="Liang C."/>
            <person name="Lipzen A."/>
            <person name="Lutzoni F."/>
            <person name="Magnuson J."/>
            <person name="Mondo S."/>
            <person name="Nolan M."/>
            <person name="Ohm R."/>
            <person name="Pangilinan J."/>
            <person name="Park H.-J."/>
            <person name="Ramirez L."/>
            <person name="Alfaro M."/>
            <person name="Sun H."/>
            <person name="Tritt A."/>
            <person name="Yoshinaga Y."/>
            <person name="Zwiers L.-H."/>
            <person name="Turgeon B."/>
            <person name="Goodwin S."/>
            <person name="Spatafora J."/>
            <person name="Crous P."/>
            <person name="Grigoriev I."/>
        </authorList>
    </citation>
    <scope>NUCLEOTIDE SEQUENCE</scope>
    <source>
        <strain evidence="2">CBS 130266</strain>
    </source>
</reference>
<proteinExistence type="predicted"/>
<keyword evidence="1" id="KW-0812">Transmembrane</keyword>
<keyword evidence="1" id="KW-0472">Membrane</keyword>